<evidence type="ECO:0000256" key="1">
    <source>
        <dbReference type="SAM" id="Coils"/>
    </source>
</evidence>
<feature type="domain" description="DSBA-like thioredoxin" evidence="2">
    <location>
        <begin position="6"/>
        <end position="204"/>
    </location>
</feature>
<feature type="coiled-coil region" evidence="1">
    <location>
        <begin position="148"/>
        <end position="175"/>
    </location>
</feature>
<evidence type="ECO:0000313" key="3">
    <source>
        <dbReference type="EMBL" id="PZF76767.1"/>
    </source>
</evidence>
<dbReference type="GO" id="GO:0016491">
    <property type="term" value="F:oxidoreductase activity"/>
    <property type="evidence" value="ECO:0007669"/>
    <property type="project" value="InterPro"/>
</dbReference>
<dbReference type="EMBL" id="QKVK01000004">
    <property type="protein sequence ID" value="PZF76767.1"/>
    <property type="molecule type" value="Genomic_DNA"/>
</dbReference>
<organism evidence="3 4">
    <name type="scientific">Aestuariivirga litoralis</name>
    <dbReference type="NCBI Taxonomy" id="2650924"/>
    <lineage>
        <taxon>Bacteria</taxon>
        <taxon>Pseudomonadati</taxon>
        <taxon>Pseudomonadota</taxon>
        <taxon>Alphaproteobacteria</taxon>
        <taxon>Hyphomicrobiales</taxon>
        <taxon>Aestuariivirgaceae</taxon>
        <taxon>Aestuariivirga</taxon>
    </lineage>
</organism>
<dbReference type="RefSeq" id="WP_111198221.1">
    <property type="nucleotide sequence ID" value="NZ_QKVK01000004.1"/>
</dbReference>
<dbReference type="InterPro" id="IPR001853">
    <property type="entry name" value="DSBA-like_thioredoxin_dom"/>
</dbReference>
<dbReference type="Pfam" id="PF01323">
    <property type="entry name" value="DSBA"/>
    <property type="match status" value="1"/>
</dbReference>
<proteinExistence type="predicted"/>
<dbReference type="PANTHER" id="PTHR13887">
    <property type="entry name" value="GLUTATHIONE S-TRANSFERASE KAPPA"/>
    <property type="match status" value="1"/>
</dbReference>
<dbReference type="CDD" id="cd03024">
    <property type="entry name" value="DsbA_FrnE"/>
    <property type="match status" value="1"/>
</dbReference>
<dbReference type="Gene3D" id="3.40.30.10">
    <property type="entry name" value="Glutaredoxin"/>
    <property type="match status" value="1"/>
</dbReference>
<name>A0A2W2BLQ3_9HYPH</name>
<accession>A0A2W2BLQ3</accession>
<dbReference type="InterPro" id="IPR036249">
    <property type="entry name" value="Thioredoxin-like_sf"/>
</dbReference>
<protein>
    <submittedName>
        <fullName evidence="3">Disulfide bond formation protein DsbA</fullName>
    </submittedName>
</protein>
<reference evidence="4" key="1">
    <citation type="submission" date="2018-06" db="EMBL/GenBank/DDBJ databases">
        <title>Aestuariibacter litoralis strain KCTC 52945T.</title>
        <authorList>
            <person name="Li X."/>
            <person name="Salam N."/>
            <person name="Li J.-L."/>
            <person name="Chen Y.-M."/>
            <person name="Yang Z.-W."/>
            <person name="Zhang L.-Y."/>
            <person name="Han M.-X."/>
            <person name="Xiao M."/>
            <person name="Li W.-J."/>
        </authorList>
    </citation>
    <scope>NUCLEOTIDE SEQUENCE [LARGE SCALE GENOMIC DNA]</scope>
    <source>
        <strain evidence="4">KCTC 52945</strain>
    </source>
</reference>
<evidence type="ECO:0000259" key="2">
    <source>
        <dbReference type="Pfam" id="PF01323"/>
    </source>
</evidence>
<comment type="caution">
    <text evidence="3">The sequence shown here is derived from an EMBL/GenBank/DDBJ whole genome shotgun (WGS) entry which is preliminary data.</text>
</comment>
<dbReference type="Proteomes" id="UP000248795">
    <property type="component" value="Unassembled WGS sequence"/>
</dbReference>
<dbReference type="AlphaFoldDB" id="A0A2W2BLQ3"/>
<keyword evidence="1" id="KW-0175">Coiled coil</keyword>
<gene>
    <name evidence="3" type="ORF">DK847_09850</name>
</gene>
<sequence length="214" mass="24095">MADRFTIDVVSDVICPWCFLGKRRLDAALAALDMDVFIRWRPYMLDPTIPPEGLDRHQYMLNKFGAEKLKTIHDPLIEAGRELDVPYRFDLITRTPNTLDAHRLIRWSHTVERQTEMVERLFMAYWSEGKDVGDRDVLAACAGEAGINAQQIRELLDTEQDVEETRAEIQHATNIGVTGVPTFILAQSYALVGAQSPAVLVDAISRVAKEVGEA</sequence>
<keyword evidence="4" id="KW-1185">Reference proteome</keyword>
<dbReference type="SUPFAM" id="SSF52833">
    <property type="entry name" value="Thioredoxin-like"/>
    <property type="match status" value="1"/>
</dbReference>
<evidence type="ECO:0000313" key="4">
    <source>
        <dbReference type="Proteomes" id="UP000248795"/>
    </source>
</evidence>
<dbReference type="PANTHER" id="PTHR13887:SF41">
    <property type="entry name" value="THIOREDOXIN SUPERFAMILY PROTEIN"/>
    <property type="match status" value="1"/>
</dbReference>